<gene>
    <name evidence="2" type="ORF">PR048_005025</name>
</gene>
<feature type="region of interest" description="Disordered" evidence="1">
    <location>
        <begin position="13"/>
        <end position="83"/>
    </location>
</feature>
<proteinExistence type="predicted"/>
<reference evidence="2 3" key="1">
    <citation type="submission" date="2023-02" db="EMBL/GenBank/DDBJ databases">
        <title>LHISI_Scaffold_Assembly.</title>
        <authorList>
            <person name="Stuart O.P."/>
            <person name="Cleave R."/>
            <person name="Magrath M.J.L."/>
            <person name="Mikheyev A.S."/>
        </authorList>
    </citation>
    <scope>NUCLEOTIDE SEQUENCE [LARGE SCALE GENOMIC DNA]</scope>
    <source>
        <strain evidence="2">Daus_M_001</strain>
        <tissue evidence="2">Leg muscle</tissue>
    </source>
</reference>
<evidence type="ECO:0000256" key="1">
    <source>
        <dbReference type="SAM" id="MobiDB-lite"/>
    </source>
</evidence>
<comment type="caution">
    <text evidence="2">The sequence shown here is derived from an EMBL/GenBank/DDBJ whole genome shotgun (WGS) entry which is preliminary data.</text>
</comment>
<evidence type="ECO:0000313" key="3">
    <source>
        <dbReference type="Proteomes" id="UP001159363"/>
    </source>
</evidence>
<dbReference type="EMBL" id="JARBHB010000002">
    <property type="protein sequence ID" value="KAJ8892445.1"/>
    <property type="molecule type" value="Genomic_DNA"/>
</dbReference>
<name>A0ABQ9I731_9NEOP</name>
<feature type="region of interest" description="Disordered" evidence="1">
    <location>
        <begin position="101"/>
        <end position="124"/>
    </location>
</feature>
<feature type="compositionally biased region" description="Polar residues" evidence="1">
    <location>
        <begin position="274"/>
        <end position="287"/>
    </location>
</feature>
<sequence>MHLGMFGICSCDCCSPPHGSPKPATRRKNKPAPGPPTNSVCAKEPPLPFVPEKAVDKPDKPPRPMVGPITVSTLPRPSKSKPMDCLASEVRPAAIISHSVDTQSLATAEKPATESPPSQTKVSDSSDIHLHQHQQLVTISSSHQKLPEKVSIGSVVRVSDDSTTCISIEVQHPPPPHVTSAKTDHASSKPGNYSSVTLDRKPNVQRQVPVAAPRSIINIGPTPSAKEVYLHGDALANTVKHISEDEGVTLRRPLPADKPAVPERPATLLRPHNSFRSSHTSGESDTSAAGDRNSSDVSTW</sequence>
<protein>
    <submittedName>
        <fullName evidence="2">Uncharacterized protein</fullName>
    </submittedName>
</protein>
<feature type="compositionally biased region" description="Basic and acidic residues" evidence="1">
    <location>
        <begin position="53"/>
        <end position="62"/>
    </location>
</feature>
<feature type="region of interest" description="Disordered" evidence="1">
    <location>
        <begin position="247"/>
        <end position="300"/>
    </location>
</feature>
<keyword evidence="3" id="KW-1185">Reference proteome</keyword>
<dbReference type="Proteomes" id="UP001159363">
    <property type="component" value="Chromosome 2"/>
</dbReference>
<accession>A0ABQ9I731</accession>
<evidence type="ECO:0000313" key="2">
    <source>
        <dbReference type="EMBL" id="KAJ8892445.1"/>
    </source>
</evidence>
<organism evidence="2 3">
    <name type="scientific">Dryococelus australis</name>
    <dbReference type="NCBI Taxonomy" id="614101"/>
    <lineage>
        <taxon>Eukaryota</taxon>
        <taxon>Metazoa</taxon>
        <taxon>Ecdysozoa</taxon>
        <taxon>Arthropoda</taxon>
        <taxon>Hexapoda</taxon>
        <taxon>Insecta</taxon>
        <taxon>Pterygota</taxon>
        <taxon>Neoptera</taxon>
        <taxon>Polyneoptera</taxon>
        <taxon>Phasmatodea</taxon>
        <taxon>Verophasmatodea</taxon>
        <taxon>Anareolatae</taxon>
        <taxon>Phasmatidae</taxon>
        <taxon>Eurycanthinae</taxon>
        <taxon>Dryococelus</taxon>
    </lineage>
</organism>
<feature type="region of interest" description="Disordered" evidence="1">
    <location>
        <begin position="168"/>
        <end position="197"/>
    </location>
</feature>